<keyword evidence="3" id="KW-0812">Transmembrane</keyword>
<dbReference type="Pfam" id="PF05426">
    <property type="entry name" value="Alginate_lyase"/>
    <property type="match status" value="1"/>
</dbReference>
<dbReference type="AlphaFoldDB" id="A0A8H4ERK2"/>
<feature type="domain" description="Alginate lyase" evidence="4">
    <location>
        <begin position="521"/>
        <end position="788"/>
    </location>
</feature>
<organism evidence="5 6">
    <name type="scientific">Gigaspora margarita</name>
    <dbReference type="NCBI Taxonomy" id="4874"/>
    <lineage>
        <taxon>Eukaryota</taxon>
        <taxon>Fungi</taxon>
        <taxon>Fungi incertae sedis</taxon>
        <taxon>Mucoromycota</taxon>
        <taxon>Glomeromycotina</taxon>
        <taxon>Glomeromycetes</taxon>
        <taxon>Diversisporales</taxon>
        <taxon>Gigasporaceae</taxon>
        <taxon>Gigaspora</taxon>
    </lineage>
</organism>
<evidence type="ECO:0000256" key="2">
    <source>
        <dbReference type="ARBA" id="ARBA00023239"/>
    </source>
</evidence>
<keyword evidence="6" id="KW-1185">Reference proteome</keyword>
<keyword evidence="3" id="KW-1133">Transmembrane helix</keyword>
<protein>
    <submittedName>
        <fullName evidence="5">Alginate lyase-domain-containing protein</fullName>
    </submittedName>
</protein>
<feature type="transmembrane region" description="Helical" evidence="3">
    <location>
        <begin position="69"/>
        <end position="91"/>
    </location>
</feature>
<accession>A0A8H4ERK2</accession>
<proteinExistence type="predicted"/>
<comment type="caution">
    <text evidence="5">The sequence shown here is derived from an EMBL/GenBank/DDBJ whole genome shotgun (WGS) entry which is preliminary data.</text>
</comment>
<sequence length="874" mass="102287">MQARQARLLAKIDKKSKSPSFYPSRSNMNSSLTSIIPRENFIQRITSNKNKYNLHFDKKISHQSANSKLLLLVFQTLIVVIIGLLCTYLIYPHFILKDTSLLINHPPSSYKPIPNSIIRDQIILYRILGNDLPPRHKAGQTLRNVRFILEHESEFLNTKKWWILNRIADPDYEDTLISLLKLHKQDYIRIPFDENEYSKLDFRIDDFPKPDFFNSDEFIRFSKVSKLRAIDYTYIDKNLYAMNNNGGRNVALSHGKSQLNARWILPFDGNCFLTPNAFADIRARLNLFGDQYKYFIVPMARLLNNSQLLEESDVRPITPEEPQIIFRYDSDKLYNEQMRYGRRSKLEMLWRLGFPPSYKISGKLPASWEPDSYSNKAEEVQYQSAGWVFRLFSGQISQEIKEAGPIRAFNRLLAIQNFIDNLDERIARKVQGFDPFRLFLYDEKLLNKARLDFWLGVPKVVEIVNVLIKHADNILSEIINLYDDIHLNYLNFLKIKEKETEKINLSDLMEESLTMLSLDILFENVTTLTLANYFSGDEQYSKWAANLIRTFILSSYTIGEQDNIEESFNIMNNETINNEGYNFPYLNKISRIIPKFLNVDTSFSKSLNDTDPSFFLDACRLLHRIRALTHKEYMNLQNFASDWLESLINSPQNLKIGRQSNHRGTLFDLQVISLSGFVNDLRLYLRVANRARMRIGKHFNIPIDTSMPKISQNHEIMYVQNLVDIGKIKPLDYDENVFRYTTLNLQYWMLLVRIIQNGRCGSDIWQYTTKNGQRISKAIIEHFKYYNNRMHDSAIIVLAHMTKTALKASDTERNICQIQDEHIYSQYFNHIDDVINNINIGNKTNKEELNVIIGIGDEARRRGLPPFWMFGVVL</sequence>
<evidence type="ECO:0000313" key="6">
    <source>
        <dbReference type="Proteomes" id="UP000439903"/>
    </source>
</evidence>
<evidence type="ECO:0000259" key="4">
    <source>
        <dbReference type="Pfam" id="PF05426"/>
    </source>
</evidence>
<dbReference type="OrthoDB" id="63533at2759"/>
<dbReference type="EMBL" id="WTPW01000161">
    <property type="protein sequence ID" value="KAF0540854.1"/>
    <property type="molecule type" value="Genomic_DNA"/>
</dbReference>
<dbReference type="GO" id="GO:0042597">
    <property type="term" value="C:periplasmic space"/>
    <property type="evidence" value="ECO:0007669"/>
    <property type="project" value="InterPro"/>
</dbReference>
<dbReference type="SUPFAM" id="SSF48230">
    <property type="entry name" value="Chondroitin AC/alginate lyase"/>
    <property type="match status" value="1"/>
</dbReference>
<dbReference type="InterPro" id="IPR008397">
    <property type="entry name" value="Alginate_lyase_dom"/>
</dbReference>
<name>A0A8H4ERK2_GIGMA</name>
<keyword evidence="1" id="KW-0732">Signal</keyword>
<reference evidence="5 6" key="1">
    <citation type="journal article" date="2019" name="Environ. Microbiol.">
        <title>At the nexus of three kingdoms: the genome of the mycorrhizal fungus Gigaspora margarita provides insights into plant, endobacterial and fungal interactions.</title>
        <authorList>
            <person name="Venice F."/>
            <person name="Ghignone S."/>
            <person name="Salvioli di Fossalunga A."/>
            <person name="Amselem J."/>
            <person name="Novero M."/>
            <person name="Xianan X."/>
            <person name="Sedzielewska Toro K."/>
            <person name="Morin E."/>
            <person name="Lipzen A."/>
            <person name="Grigoriev I.V."/>
            <person name="Henrissat B."/>
            <person name="Martin F.M."/>
            <person name="Bonfante P."/>
        </authorList>
    </citation>
    <scope>NUCLEOTIDE SEQUENCE [LARGE SCALE GENOMIC DNA]</scope>
    <source>
        <strain evidence="5 6">BEG34</strain>
    </source>
</reference>
<keyword evidence="2 5" id="KW-0456">Lyase</keyword>
<dbReference type="InterPro" id="IPR008929">
    <property type="entry name" value="Chondroitin_lyas"/>
</dbReference>
<keyword evidence="3" id="KW-0472">Membrane</keyword>
<dbReference type="Proteomes" id="UP000439903">
    <property type="component" value="Unassembled WGS sequence"/>
</dbReference>
<evidence type="ECO:0000256" key="1">
    <source>
        <dbReference type="ARBA" id="ARBA00022729"/>
    </source>
</evidence>
<evidence type="ECO:0000313" key="5">
    <source>
        <dbReference type="EMBL" id="KAF0540854.1"/>
    </source>
</evidence>
<evidence type="ECO:0000256" key="3">
    <source>
        <dbReference type="SAM" id="Phobius"/>
    </source>
</evidence>
<gene>
    <name evidence="5" type="ORF">F8M41_006162</name>
</gene>
<dbReference type="GO" id="GO:0016829">
    <property type="term" value="F:lyase activity"/>
    <property type="evidence" value="ECO:0007669"/>
    <property type="project" value="UniProtKB-KW"/>
</dbReference>
<dbReference type="Gene3D" id="1.50.10.100">
    <property type="entry name" value="Chondroitin AC/alginate lyase"/>
    <property type="match status" value="1"/>
</dbReference>